<evidence type="ECO:0000313" key="2">
    <source>
        <dbReference type="EMBL" id="EEC02948.1"/>
    </source>
</evidence>
<gene>
    <name evidence="2" type="ORF">IscW_ISCW001849</name>
</gene>
<dbReference type="PaxDb" id="6945-B7P8M6"/>
<dbReference type="EMBL" id="DS658557">
    <property type="protein sequence ID" value="EEC02948.1"/>
    <property type="molecule type" value="Genomic_DNA"/>
</dbReference>
<dbReference type="EMBL" id="ABJB010524819">
    <property type="status" value="NOT_ANNOTATED_CDS"/>
    <property type="molecule type" value="Genomic_DNA"/>
</dbReference>
<protein>
    <submittedName>
        <fullName evidence="2 3">Uncharacterized protein</fullName>
    </submittedName>
</protein>
<accession>B7P8M6</accession>
<reference evidence="2 4" key="1">
    <citation type="submission" date="2008-03" db="EMBL/GenBank/DDBJ databases">
        <title>Annotation of Ixodes scapularis.</title>
        <authorList>
            <consortium name="Ixodes scapularis Genome Project Consortium"/>
            <person name="Caler E."/>
            <person name="Hannick L.I."/>
            <person name="Bidwell S."/>
            <person name="Joardar V."/>
            <person name="Thiagarajan M."/>
            <person name="Amedeo P."/>
            <person name="Galinsky K.J."/>
            <person name="Schobel S."/>
            <person name="Inman J."/>
            <person name="Hostetler J."/>
            <person name="Miller J."/>
            <person name="Hammond M."/>
            <person name="Megy K."/>
            <person name="Lawson D."/>
            <person name="Kodira C."/>
            <person name="Sutton G."/>
            <person name="Meyer J."/>
            <person name="Hill C.A."/>
            <person name="Birren B."/>
            <person name="Nene V."/>
            <person name="Collins F."/>
            <person name="Alarcon-Chaidez F."/>
            <person name="Wikel S."/>
            <person name="Strausberg R."/>
        </authorList>
    </citation>
    <scope>NUCLEOTIDE SEQUENCE [LARGE SCALE GENOMIC DNA]</scope>
    <source>
        <strain evidence="4">Wikel</strain>
        <strain evidence="2">Wikel colony</strain>
    </source>
</reference>
<organism>
    <name type="scientific">Ixodes scapularis</name>
    <name type="common">Black-legged tick</name>
    <name type="synonym">Deer tick</name>
    <dbReference type="NCBI Taxonomy" id="6945"/>
    <lineage>
        <taxon>Eukaryota</taxon>
        <taxon>Metazoa</taxon>
        <taxon>Ecdysozoa</taxon>
        <taxon>Arthropoda</taxon>
        <taxon>Chelicerata</taxon>
        <taxon>Arachnida</taxon>
        <taxon>Acari</taxon>
        <taxon>Parasitiformes</taxon>
        <taxon>Ixodida</taxon>
        <taxon>Ixodoidea</taxon>
        <taxon>Ixodidae</taxon>
        <taxon>Ixodinae</taxon>
        <taxon>Ixodes</taxon>
    </lineage>
</organism>
<feature type="compositionally biased region" description="Basic and acidic residues" evidence="1">
    <location>
        <begin position="23"/>
        <end position="35"/>
    </location>
</feature>
<feature type="region of interest" description="Disordered" evidence="1">
    <location>
        <begin position="127"/>
        <end position="170"/>
    </location>
</feature>
<dbReference type="InParanoid" id="B7P8M6"/>
<dbReference type="AlphaFoldDB" id="B7P8M6"/>
<dbReference type="HOGENOM" id="CLU_1572362_0_0_1"/>
<sequence>MKVLAKEKSHRLEGGSKGPASVKARDQALKEGRDAEASAMGPLVGLLEIGLSEEVIDRRMVKDHLGAATAHLGWLFESLTRERREGVIARVAPALCQMVAHDGGDEGSPLLFGEGFLGQLQTRNETFEVRQEARQPAPPAAEPAAKRPRSSAAPGASAQSQNFSNHQVRH</sequence>
<keyword evidence="4" id="KW-1185">Reference proteome</keyword>
<dbReference type="EMBL" id="ABJB010739486">
    <property type="status" value="NOT_ANNOTATED_CDS"/>
    <property type="molecule type" value="Genomic_DNA"/>
</dbReference>
<reference evidence="3" key="2">
    <citation type="submission" date="2020-05" db="UniProtKB">
        <authorList>
            <consortium name="EnsemblMetazoa"/>
        </authorList>
    </citation>
    <scope>IDENTIFICATION</scope>
    <source>
        <strain evidence="3">wikel</strain>
    </source>
</reference>
<dbReference type="EnsemblMetazoa" id="ISCW001849-RA">
    <property type="protein sequence ID" value="ISCW001849-PA"/>
    <property type="gene ID" value="ISCW001849"/>
</dbReference>
<dbReference type="VEuPathDB" id="VectorBase:ISCI001849"/>
<name>B7P8M6_IXOSC</name>
<dbReference type="VEuPathDB" id="VectorBase:ISCW001849"/>
<feature type="compositionally biased region" description="Low complexity" evidence="1">
    <location>
        <begin position="150"/>
        <end position="161"/>
    </location>
</feature>
<evidence type="ECO:0000313" key="4">
    <source>
        <dbReference type="Proteomes" id="UP000001555"/>
    </source>
</evidence>
<proteinExistence type="predicted"/>
<evidence type="ECO:0000256" key="1">
    <source>
        <dbReference type="SAM" id="MobiDB-lite"/>
    </source>
</evidence>
<feature type="compositionally biased region" description="Basic and acidic residues" evidence="1">
    <location>
        <begin position="1"/>
        <end position="14"/>
    </location>
</feature>
<dbReference type="Proteomes" id="UP000001555">
    <property type="component" value="Unassembled WGS sequence"/>
</dbReference>
<feature type="region of interest" description="Disordered" evidence="1">
    <location>
        <begin position="1"/>
        <end position="35"/>
    </location>
</feature>
<evidence type="ECO:0000313" key="3">
    <source>
        <dbReference type="EnsemblMetazoa" id="ISCW001849-PA"/>
    </source>
</evidence>